<dbReference type="EMBL" id="JAAQPF010000579">
    <property type="protein sequence ID" value="KAF5699455.1"/>
    <property type="molecule type" value="Genomic_DNA"/>
</dbReference>
<dbReference type="Proteomes" id="UP000532311">
    <property type="component" value="Unassembled WGS sequence"/>
</dbReference>
<name>A0A8H5XSN2_9HYPO</name>
<gene>
    <name evidence="1" type="ORF">FGLOB1_11374</name>
</gene>
<evidence type="ECO:0000313" key="2">
    <source>
        <dbReference type="Proteomes" id="UP000532311"/>
    </source>
</evidence>
<dbReference type="AlphaFoldDB" id="A0A8H5XSN2"/>
<comment type="caution">
    <text evidence="1">The sequence shown here is derived from an EMBL/GenBank/DDBJ whole genome shotgun (WGS) entry which is preliminary data.</text>
</comment>
<accession>A0A8H5XSN2</accession>
<organism evidence="1 2">
    <name type="scientific">Fusarium globosum</name>
    <dbReference type="NCBI Taxonomy" id="78864"/>
    <lineage>
        <taxon>Eukaryota</taxon>
        <taxon>Fungi</taxon>
        <taxon>Dikarya</taxon>
        <taxon>Ascomycota</taxon>
        <taxon>Pezizomycotina</taxon>
        <taxon>Sordariomycetes</taxon>
        <taxon>Hypocreomycetidae</taxon>
        <taxon>Hypocreales</taxon>
        <taxon>Nectriaceae</taxon>
        <taxon>Fusarium</taxon>
        <taxon>Fusarium fujikuroi species complex</taxon>
    </lineage>
</organism>
<keyword evidence="2" id="KW-1185">Reference proteome</keyword>
<proteinExistence type="predicted"/>
<sequence>MADQKETKELVIFNNDGIDSDNVAAWMVQSQLSNGQSGVELVLVFESRPVNFSLVTLRPDDQARLDSLLKNNFGHIGTPLKIRLNGLLTVDDLDKGFSKEDQSLLRMAINHSKGSREDSELHASLMARDLAMCLSELSGSSRRGNKVTILVDRDAISDTSPVNLKCHAQEELFNRSPKAIRGLRKLMELPEEEDRRQAIRKWYEKQIKKVNKKLRGSNISVHDLDLRRLKDKIRNAENVTFIAGASFKLLRLLADDKGVAAKIDCVAQAGTLDLGDNIFKNQFNIALDRESACYVLDNPQLFRSFAAVPTHTSKQISFSLGGLERRRFSSLAKWILCFNHHQDPLDVAKRKVTLAGQYSEVTIKLPDLAMILLRSNSEVYPRLESKYMVETVEGESLLFVKSNDGRGITAWLPEVDHEYGTVDLVDLLTLRTIDHSKSLLKRWARVSLSISHLGCLGGGSCTSTS</sequence>
<protein>
    <submittedName>
        <fullName evidence="1">Uncharacterized protein</fullName>
    </submittedName>
</protein>
<evidence type="ECO:0000313" key="1">
    <source>
        <dbReference type="EMBL" id="KAF5699455.1"/>
    </source>
</evidence>
<reference evidence="1 2" key="1">
    <citation type="submission" date="2020-05" db="EMBL/GenBank/DDBJ databases">
        <title>Identification and distribution of gene clusters putatively required for synthesis of sphingolipid metabolism inhibitors in phylogenetically diverse species of the filamentous fungus Fusarium.</title>
        <authorList>
            <person name="Kim H.-S."/>
            <person name="Busman M."/>
            <person name="Brown D.W."/>
            <person name="Divon H."/>
            <person name="Uhlig S."/>
            <person name="Proctor R.H."/>
        </authorList>
    </citation>
    <scope>NUCLEOTIDE SEQUENCE [LARGE SCALE GENOMIC DNA]</scope>
    <source>
        <strain evidence="1 2">NRRL 26131</strain>
    </source>
</reference>